<keyword evidence="1" id="KW-1133">Transmembrane helix</keyword>
<dbReference type="EMBL" id="PDOC01000004">
    <property type="protein sequence ID" value="PIL45350.1"/>
    <property type="molecule type" value="Genomic_DNA"/>
</dbReference>
<evidence type="ECO:0000256" key="1">
    <source>
        <dbReference type="SAM" id="Phobius"/>
    </source>
</evidence>
<name>A0A2G8TH21_9BURK</name>
<dbReference type="Proteomes" id="UP000230390">
    <property type="component" value="Unassembled WGS sequence"/>
</dbReference>
<evidence type="ECO:0000313" key="2">
    <source>
        <dbReference type="EMBL" id="PIL45350.1"/>
    </source>
</evidence>
<keyword evidence="3" id="KW-1185">Reference proteome</keyword>
<keyword evidence="1" id="KW-0812">Transmembrane</keyword>
<dbReference type="AlphaFoldDB" id="A0A2G8TH21"/>
<proteinExistence type="predicted"/>
<sequence>MAMKIAGYFKRILSTDKIVVRGAATLRTVLCGLFIVLIALFRTSPVGELGKGEQPVPLPPELGIEDFTLRLIGAEAPPPALTEAAPQ</sequence>
<organism evidence="2 3">
    <name type="scientific">Massilia eurypsychrophila</name>
    <dbReference type="NCBI Taxonomy" id="1485217"/>
    <lineage>
        <taxon>Bacteria</taxon>
        <taxon>Pseudomonadati</taxon>
        <taxon>Pseudomonadota</taxon>
        <taxon>Betaproteobacteria</taxon>
        <taxon>Burkholderiales</taxon>
        <taxon>Oxalobacteraceae</taxon>
        <taxon>Telluria group</taxon>
        <taxon>Massilia</taxon>
    </lineage>
</organism>
<evidence type="ECO:0000313" key="3">
    <source>
        <dbReference type="Proteomes" id="UP000230390"/>
    </source>
</evidence>
<accession>A0A2G8TH21</accession>
<comment type="caution">
    <text evidence="2">The sequence shown here is derived from an EMBL/GenBank/DDBJ whole genome shotgun (WGS) entry which is preliminary data.</text>
</comment>
<feature type="transmembrane region" description="Helical" evidence="1">
    <location>
        <begin position="20"/>
        <end position="41"/>
    </location>
</feature>
<reference evidence="2 3" key="1">
    <citation type="submission" date="2017-10" db="EMBL/GenBank/DDBJ databases">
        <title>Massilia psychrophilum sp. nov., a novel purple-pigmented bacterium isolated from Tianshan glacier, Xinjiang Municipality, China.</title>
        <authorList>
            <person name="Wang H."/>
        </authorList>
    </citation>
    <scope>NUCLEOTIDE SEQUENCE [LARGE SCALE GENOMIC DNA]</scope>
    <source>
        <strain evidence="2 3">JCM 30074</strain>
    </source>
</reference>
<protein>
    <submittedName>
        <fullName evidence="2">Uncharacterized protein</fullName>
    </submittedName>
</protein>
<keyword evidence="1" id="KW-0472">Membrane</keyword>
<gene>
    <name evidence="2" type="ORF">CR105_09265</name>
</gene>